<accession>A0A317ACK5</accession>
<name>A0A317ACK5_9PLEO</name>
<organism evidence="1 2">
    <name type="scientific">Pyrenophora tritici-repentis</name>
    <dbReference type="NCBI Taxonomy" id="45151"/>
    <lineage>
        <taxon>Eukaryota</taxon>
        <taxon>Fungi</taxon>
        <taxon>Dikarya</taxon>
        <taxon>Ascomycota</taxon>
        <taxon>Pezizomycotina</taxon>
        <taxon>Dothideomycetes</taxon>
        <taxon>Pleosporomycetidae</taxon>
        <taxon>Pleosporales</taxon>
        <taxon>Pleosporineae</taxon>
        <taxon>Pleosporaceae</taxon>
        <taxon>Pyrenophora</taxon>
    </lineage>
</organism>
<evidence type="ECO:0000313" key="1">
    <source>
        <dbReference type="EMBL" id="KAF7573057.1"/>
    </source>
</evidence>
<sequence>MHAASSQSGTLQVPLSTLLKNYFFVLLADKRNLVIILLGAAVAYLSMNLTFGQQASSSQMLELPNEVVMANMPNAVTATMTATSYSTLTVTAFQTAAVMQETAVPVAVVAEPEIGIPEVVLPEVIIPEPKVIDAVVEESPMPTTPAVEEQEEALPTSPAVELLDPVDQPAPVTELKMELITSSPVVEDVANISHVPAMKACVLEPVFQLGPAHCAASAL</sequence>
<dbReference type="Proteomes" id="UP000245464">
    <property type="component" value="Chromosome 3"/>
</dbReference>
<protein>
    <submittedName>
        <fullName evidence="1">Uncharacterized protein</fullName>
    </submittedName>
</protein>
<dbReference type="GeneID" id="6348856"/>
<comment type="caution">
    <text evidence="1">The sequence shown here is derived from an EMBL/GenBank/DDBJ whole genome shotgun (WGS) entry which is preliminary data.</text>
</comment>
<dbReference type="EMBL" id="NQIK02000003">
    <property type="protein sequence ID" value="KAF7573057.1"/>
    <property type="molecule type" value="Genomic_DNA"/>
</dbReference>
<dbReference type="RefSeq" id="XP_001940881.2">
    <property type="nucleotide sequence ID" value="XM_001940846.2"/>
</dbReference>
<dbReference type="AlphaFoldDB" id="A0A317ACK5"/>
<proteinExistence type="predicted"/>
<evidence type="ECO:0000313" key="2">
    <source>
        <dbReference type="Proteomes" id="UP000245464"/>
    </source>
</evidence>
<gene>
    <name evidence="1" type="ORF">PtrM4_079620</name>
</gene>
<reference evidence="1" key="1">
    <citation type="journal article" date="2018" name="BMC Genomics">
        <title>Comparative genomics of the wheat fungal pathogen Pyrenophora tritici-repentis reveals chromosomal variations and genome plasticity.</title>
        <authorList>
            <person name="Moolhuijzen P."/>
            <person name="See P.T."/>
            <person name="Hane J.K."/>
            <person name="Shi G."/>
            <person name="Liu Z."/>
            <person name="Oliver R.P."/>
            <person name="Moffat C.S."/>
        </authorList>
    </citation>
    <scope>NUCLEOTIDE SEQUENCE [LARGE SCALE GENOMIC DNA]</scope>
    <source>
        <strain evidence="1">M4</strain>
    </source>
</reference>
<dbReference type="KEGG" id="ptrr:6348856"/>